<feature type="compositionally biased region" description="Basic and acidic residues" evidence="1">
    <location>
        <begin position="28"/>
        <end position="37"/>
    </location>
</feature>
<sequence length="80" mass="8985">MVQAMQETRQNSTKYLVPSKLNGPATPETKRPNDIQRAKPVTGVAPVNKLAITRLPLHRRHPQGAQQLWDTPRHGELKEG</sequence>
<feature type="region of interest" description="Disordered" evidence="1">
    <location>
        <begin position="55"/>
        <end position="80"/>
    </location>
</feature>
<accession>A0A0F2LXQ2</accession>
<comment type="caution">
    <text evidence="2">The sequence shown here is derived from an EMBL/GenBank/DDBJ whole genome shotgun (WGS) entry which is preliminary data.</text>
</comment>
<feature type="compositionally biased region" description="Polar residues" evidence="1">
    <location>
        <begin position="1"/>
        <end position="14"/>
    </location>
</feature>
<dbReference type="RefSeq" id="XP_016584914.1">
    <property type="nucleotide sequence ID" value="XM_016730640.1"/>
</dbReference>
<evidence type="ECO:0000313" key="2">
    <source>
        <dbReference type="EMBL" id="KJR82238.1"/>
    </source>
</evidence>
<evidence type="ECO:0000256" key="1">
    <source>
        <dbReference type="SAM" id="MobiDB-lite"/>
    </source>
</evidence>
<name>A0A0F2LXQ2_SPOSC</name>
<dbReference type="EMBL" id="AXCR01000010">
    <property type="protein sequence ID" value="KJR82238.1"/>
    <property type="molecule type" value="Genomic_DNA"/>
</dbReference>
<feature type="region of interest" description="Disordered" evidence="1">
    <location>
        <begin position="1"/>
        <end position="42"/>
    </location>
</feature>
<dbReference type="GeneID" id="27665917"/>
<dbReference type="VEuPathDB" id="FungiDB:SPSK_03807"/>
<feature type="compositionally biased region" description="Basic and acidic residues" evidence="1">
    <location>
        <begin position="71"/>
        <end position="80"/>
    </location>
</feature>
<gene>
    <name evidence="2" type="ORF">SPSK_03807</name>
</gene>
<protein>
    <submittedName>
        <fullName evidence="2">Uncharacterized protein</fullName>
    </submittedName>
</protein>
<reference evidence="2 3" key="1">
    <citation type="journal article" date="2014" name="BMC Genomics">
        <title>Comparative genomics of the major fungal agents of human and animal Sporotrichosis: Sporothrix schenckii and Sporothrix brasiliensis.</title>
        <authorList>
            <person name="Teixeira M.M."/>
            <person name="de Almeida L.G."/>
            <person name="Kubitschek-Barreira P."/>
            <person name="Alves F.L."/>
            <person name="Kioshima E.S."/>
            <person name="Abadio A.K."/>
            <person name="Fernandes L."/>
            <person name="Derengowski L.S."/>
            <person name="Ferreira K.S."/>
            <person name="Souza R.C."/>
            <person name="Ruiz J.C."/>
            <person name="de Andrade N.C."/>
            <person name="Paes H.C."/>
            <person name="Nicola A.M."/>
            <person name="Albuquerque P."/>
            <person name="Gerber A.L."/>
            <person name="Martins V.P."/>
            <person name="Peconick L.D."/>
            <person name="Neto A.V."/>
            <person name="Chaucanez C.B."/>
            <person name="Silva P.A."/>
            <person name="Cunha O.L."/>
            <person name="de Oliveira F.F."/>
            <person name="dos Santos T.C."/>
            <person name="Barros A.L."/>
            <person name="Soares M.A."/>
            <person name="de Oliveira L.M."/>
            <person name="Marini M.M."/>
            <person name="Villalobos-Duno H."/>
            <person name="Cunha M.M."/>
            <person name="de Hoog S."/>
            <person name="da Silveira J.F."/>
            <person name="Henrissat B."/>
            <person name="Nino-Vega G.A."/>
            <person name="Cisalpino P.S."/>
            <person name="Mora-Montes H.M."/>
            <person name="Almeida S.R."/>
            <person name="Stajich J.E."/>
            <person name="Lopes-Bezerra L.M."/>
            <person name="Vasconcelos A.T."/>
            <person name="Felipe M.S."/>
        </authorList>
    </citation>
    <scope>NUCLEOTIDE SEQUENCE [LARGE SCALE GENOMIC DNA]</scope>
    <source>
        <strain evidence="2 3">1099-18</strain>
    </source>
</reference>
<reference evidence="2 3" key="2">
    <citation type="journal article" date="2015" name="Eukaryot. Cell">
        <title>Asexual propagation of a virulent clone complex in a human and feline outbreak of sporotrichosis.</title>
        <authorList>
            <person name="Teixeira Mde M."/>
            <person name="Rodrigues A.M."/>
            <person name="Tsui C.K."/>
            <person name="de Almeida L.G."/>
            <person name="Van Diepeningen A.D."/>
            <person name="van den Ende B.G."/>
            <person name="Fernandes G.F."/>
            <person name="Kano R."/>
            <person name="Hamelin R.C."/>
            <person name="Lopes-Bezerra L.M."/>
            <person name="Vasconcelos A.T."/>
            <person name="de Hoog S."/>
            <person name="de Camargo Z.P."/>
            <person name="Felipe M.S."/>
        </authorList>
    </citation>
    <scope>NUCLEOTIDE SEQUENCE [LARGE SCALE GENOMIC DNA]</scope>
    <source>
        <strain evidence="2 3">1099-18</strain>
    </source>
</reference>
<dbReference type="AlphaFoldDB" id="A0A0F2LXQ2"/>
<dbReference type="KEGG" id="ssck:SPSK_03807"/>
<proteinExistence type="predicted"/>
<evidence type="ECO:0000313" key="3">
    <source>
        <dbReference type="Proteomes" id="UP000033710"/>
    </source>
</evidence>
<dbReference type="Proteomes" id="UP000033710">
    <property type="component" value="Unassembled WGS sequence"/>
</dbReference>
<organism evidence="2 3">
    <name type="scientific">Sporothrix schenckii 1099-18</name>
    <dbReference type="NCBI Taxonomy" id="1397361"/>
    <lineage>
        <taxon>Eukaryota</taxon>
        <taxon>Fungi</taxon>
        <taxon>Dikarya</taxon>
        <taxon>Ascomycota</taxon>
        <taxon>Pezizomycotina</taxon>
        <taxon>Sordariomycetes</taxon>
        <taxon>Sordariomycetidae</taxon>
        <taxon>Ophiostomatales</taxon>
        <taxon>Ophiostomataceae</taxon>
        <taxon>Sporothrix</taxon>
    </lineage>
</organism>